<dbReference type="PANTHER" id="PTHR18934:SF91">
    <property type="entry name" value="PRE-MRNA-SPLICING FACTOR ATP-DEPENDENT RNA HELICASE PRP16"/>
    <property type="match status" value="1"/>
</dbReference>
<dbReference type="InterPro" id="IPR002464">
    <property type="entry name" value="DNA/RNA_helicase_DEAH_CS"/>
</dbReference>
<dbReference type="EC" id="3.6.4.13" evidence="1"/>
<dbReference type="PROSITE" id="PS00690">
    <property type="entry name" value="DEAH_ATP_HELICASE"/>
    <property type="match status" value="1"/>
</dbReference>
<dbReference type="PROSITE" id="PS51192">
    <property type="entry name" value="HELICASE_ATP_BIND_1"/>
    <property type="match status" value="1"/>
</dbReference>
<feature type="coiled-coil region" evidence="6">
    <location>
        <begin position="1033"/>
        <end position="1060"/>
    </location>
</feature>
<keyword evidence="6" id="KW-0175">Coiled coil</keyword>
<keyword evidence="3" id="KW-0378">Hydrolase</keyword>
<comment type="caution">
    <text evidence="9">The sequence shown here is derived from an EMBL/GenBank/DDBJ whole genome shotgun (WGS) entry which is preliminary data.</text>
</comment>
<dbReference type="EMBL" id="JARQWQ010000053">
    <property type="protein sequence ID" value="KAK2556863.1"/>
    <property type="molecule type" value="Genomic_DNA"/>
</dbReference>
<dbReference type="SMART" id="SM00487">
    <property type="entry name" value="DEXDc"/>
    <property type="match status" value="1"/>
</dbReference>
<feature type="compositionally biased region" description="Basic and acidic residues" evidence="7">
    <location>
        <begin position="312"/>
        <end position="325"/>
    </location>
</feature>
<dbReference type="GO" id="GO:0005524">
    <property type="term" value="F:ATP binding"/>
    <property type="evidence" value="ECO:0007669"/>
    <property type="project" value="UniProtKB-KW"/>
</dbReference>
<feature type="compositionally biased region" description="Basic and acidic residues" evidence="7">
    <location>
        <begin position="149"/>
        <end position="159"/>
    </location>
</feature>
<keyword evidence="4 9" id="KW-0347">Helicase</keyword>
<keyword evidence="10" id="KW-1185">Reference proteome</keyword>
<dbReference type="GO" id="GO:0016787">
    <property type="term" value="F:hydrolase activity"/>
    <property type="evidence" value="ECO:0007669"/>
    <property type="project" value="UniProtKB-KW"/>
</dbReference>
<evidence type="ECO:0000256" key="4">
    <source>
        <dbReference type="ARBA" id="ARBA00022806"/>
    </source>
</evidence>
<dbReference type="PANTHER" id="PTHR18934">
    <property type="entry name" value="ATP-DEPENDENT RNA HELICASE"/>
    <property type="match status" value="1"/>
</dbReference>
<feature type="compositionally biased region" description="Polar residues" evidence="7">
    <location>
        <begin position="27"/>
        <end position="36"/>
    </location>
</feature>
<gene>
    <name evidence="9" type="ORF">P5673_021075</name>
</gene>
<evidence type="ECO:0000256" key="7">
    <source>
        <dbReference type="SAM" id="MobiDB-lite"/>
    </source>
</evidence>
<feature type="compositionally biased region" description="Basic and acidic residues" evidence="7">
    <location>
        <begin position="182"/>
        <end position="213"/>
    </location>
</feature>
<evidence type="ECO:0000256" key="1">
    <source>
        <dbReference type="ARBA" id="ARBA00012552"/>
    </source>
</evidence>
<organism evidence="9 10">
    <name type="scientific">Acropora cervicornis</name>
    <name type="common">Staghorn coral</name>
    <dbReference type="NCBI Taxonomy" id="6130"/>
    <lineage>
        <taxon>Eukaryota</taxon>
        <taxon>Metazoa</taxon>
        <taxon>Cnidaria</taxon>
        <taxon>Anthozoa</taxon>
        <taxon>Hexacorallia</taxon>
        <taxon>Scleractinia</taxon>
        <taxon>Astrocoeniina</taxon>
        <taxon>Acroporidae</taxon>
        <taxon>Acropora</taxon>
    </lineage>
</organism>
<feature type="compositionally biased region" description="Basic and acidic residues" evidence="7">
    <location>
        <begin position="124"/>
        <end position="142"/>
    </location>
</feature>
<evidence type="ECO:0000256" key="5">
    <source>
        <dbReference type="ARBA" id="ARBA00022840"/>
    </source>
</evidence>
<reference evidence="9" key="1">
    <citation type="journal article" date="2023" name="G3 (Bethesda)">
        <title>Whole genome assembly and annotation of the endangered Caribbean coral Acropora cervicornis.</title>
        <authorList>
            <person name="Selwyn J.D."/>
            <person name="Vollmer S.V."/>
        </authorList>
    </citation>
    <scope>NUCLEOTIDE SEQUENCE</scope>
    <source>
        <strain evidence="9">K2</strain>
    </source>
</reference>
<dbReference type="Pfam" id="PF21010">
    <property type="entry name" value="HA2_C"/>
    <property type="match status" value="1"/>
</dbReference>
<reference evidence="9" key="2">
    <citation type="journal article" date="2023" name="Science">
        <title>Genomic signatures of disease resistance in endangered staghorn corals.</title>
        <authorList>
            <person name="Vollmer S.V."/>
            <person name="Selwyn J.D."/>
            <person name="Despard B.A."/>
            <person name="Roesel C.L."/>
        </authorList>
    </citation>
    <scope>NUCLEOTIDE SEQUENCE</scope>
    <source>
        <strain evidence="9">K2</strain>
    </source>
</reference>
<accession>A0AAD9V0P0</accession>
<keyword evidence="5" id="KW-0067">ATP-binding</keyword>
<protein>
    <recommendedName>
        <fullName evidence="1">RNA helicase</fullName>
        <ecNumber evidence="1">3.6.4.13</ecNumber>
    </recommendedName>
</protein>
<dbReference type="SUPFAM" id="SSF52540">
    <property type="entry name" value="P-loop containing nucleoside triphosphate hydrolases"/>
    <property type="match status" value="1"/>
</dbReference>
<dbReference type="Pfam" id="PF07717">
    <property type="entry name" value="OB_NTP_bind"/>
    <property type="match status" value="1"/>
</dbReference>
<proteinExistence type="predicted"/>
<feature type="compositionally biased region" description="Basic and acidic residues" evidence="7">
    <location>
        <begin position="264"/>
        <end position="280"/>
    </location>
</feature>
<evidence type="ECO:0000256" key="3">
    <source>
        <dbReference type="ARBA" id="ARBA00022801"/>
    </source>
</evidence>
<dbReference type="InterPro" id="IPR027417">
    <property type="entry name" value="P-loop_NTPase"/>
</dbReference>
<dbReference type="SMART" id="SM00847">
    <property type="entry name" value="HA2"/>
    <property type="match status" value="1"/>
</dbReference>
<dbReference type="InterPro" id="IPR007502">
    <property type="entry name" value="Helicase-assoc_dom"/>
</dbReference>
<dbReference type="CDD" id="cd18791">
    <property type="entry name" value="SF2_C_RHA"/>
    <property type="match status" value="1"/>
</dbReference>
<evidence type="ECO:0000256" key="2">
    <source>
        <dbReference type="ARBA" id="ARBA00022741"/>
    </source>
</evidence>
<evidence type="ECO:0000313" key="9">
    <source>
        <dbReference type="EMBL" id="KAK2556863.1"/>
    </source>
</evidence>
<feature type="compositionally biased region" description="Basic and acidic residues" evidence="7">
    <location>
        <begin position="60"/>
        <end position="69"/>
    </location>
</feature>
<sequence>MSDIGFDDSIDRLEGTRSMVGGLVIKGNNNKSNPASKESVLGLQKLAEEKRKRKIDADEDKPKRLKDLSPNRGTDANDWENSRDAYEGSGPARHSTGNKDGRSKSRHYRSALVETPSHTGGVNEEIRDKQLKRLERDRETRRGGVYAESRLRDRDGRHTKNDRKHYKNGDREKRNYGTNEQSSRRSHDYDRSNKDYSFKEPRSSRSEWDETPYRKSRSSREGGNSTPKHKSKDIRTPSRSSWDDEESTPSRSKWEMASPARSLISEDVRSERRSHQRIDDTPMFTPTHKYNVWEDDRHSTGATPRFSKGKRSANEKDSSRFPSDVDKEEWDEEQKRLDRAWYDMDSGYDETQNPFADVSEEYTKKKEETMAKKAVKRMSAQQRQINKDNDLWETNRMLTSGVVQKLEVDDDFEEEQEARVHLLVHNIVPPFLDGRIVFTKQPEPVIPVKDSTSDMAMISRKGCHVVRVHREQKERQKGQQKHWELAGTKLGNILGVKKEKEEGGEDDEGNYKDNQKFAEHMKDKNEASSEFASKKSIKEQRQYLPIFAIREEYMHEDGYTNYGMIGCTQPRRVAAMSVAKRVSEEFGCKLGEEVGYAIRFEDVTTERTMIKYMTDGILLRESLRESDLDHYSVIIMDEAHERSLNTDVLFGLLREVISRRRDMKLIVTSATMDAQKFADFFGNIPGRTFPVDIFFSKNVVEDYVDGAEDIEVTCDLITVDGIMFVVDSGYCKLKVFNPKIGMDALQVYPISQANANQRSGRAGRTGPGQCFRLFTESSYRNELLVSTVPEIQRTNLANVVLLLKSLGDNILNSMYQLWILGALDNTGSLNPLGRQMVEFPLDPALSKMLIIATIVSMLSVPAIFFRPKGREEESDAAREKFAVPESDHLTYLNVYLQWKSNNYSGQWCSEHFIHIKAMRKVREVRGQLKDIMIQQKMSLKSCGNDWDVIRKCICSSYFHQAARLKGIGEYVNMRTGMPCHLHPTSALFGMGYTPDYIVYHELVMTSKEYMQCVTAVDGNWLAELGPMFYTEKRRRAKEDMSAMEEEMAAASAQMKAREEENLTKQTPSVRLVNLVLW</sequence>
<feature type="region of interest" description="Disordered" evidence="7">
    <location>
        <begin position="23"/>
        <end position="332"/>
    </location>
</feature>
<evidence type="ECO:0000313" key="10">
    <source>
        <dbReference type="Proteomes" id="UP001249851"/>
    </source>
</evidence>
<dbReference type="FunFam" id="3.40.50.300:FF:003016">
    <property type="entry name" value="DEAH-box helicase 9"/>
    <property type="match status" value="1"/>
</dbReference>
<dbReference type="Gene3D" id="3.40.50.300">
    <property type="entry name" value="P-loop containing nucleotide triphosphate hydrolases"/>
    <property type="match status" value="2"/>
</dbReference>
<name>A0AAD9V0P0_ACRCE</name>
<evidence type="ECO:0000256" key="6">
    <source>
        <dbReference type="SAM" id="Coils"/>
    </source>
</evidence>
<dbReference type="Pfam" id="PF04408">
    <property type="entry name" value="WHD_HA2"/>
    <property type="match status" value="1"/>
</dbReference>
<dbReference type="Proteomes" id="UP001249851">
    <property type="component" value="Unassembled WGS sequence"/>
</dbReference>
<dbReference type="Gene3D" id="1.10.10.2130">
    <property type="entry name" value="DEAH helicase family, winged-helix domain"/>
    <property type="match status" value="1"/>
</dbReference>
<dbReference type="InterPro" id="IPR048333">
    <property type="entry name" value="HA2_WH"/>
</dbReference>
<dbReference type="GO" id="GO:0003723">
    <property type="term" value="F:RNA binding"/>
    <property type="evidence" value="ECO:0007669"/>
    <property type="project" value="TreeGrafter"/>
</dbReference>
<dbReference type="InterPro" id="IPR042035">
    <property type="entry name" value="DEAH_win-hel_dom"/>
</dbReference>
<dbReference type="InterPro" id="IPR014001">
    <property type="entry name" value="Helicase_ATP-bd"/>
</dbReference>
<evidence type="ECO:0000259" key="8">
    <source>
        <dbReference type="PROSITE" id="PS51192"/>
    </source>
</evidence>
<dbReference type="InterPro" id="IPR011709">
    <property type="entry name" value="DEAD-box_helicase_OB_fold"/>
</dbReference>
<dbReference type="GO" id="GO:0034458">
    <property type="term" value="F:3'-5' RNA helicase activity"/>
    <property type="evidence" value="ECO:0007669"/>
    <property type="project" value="TreeGrafter"/>
</dbReference>
<keyword evidence="2" id="KW-0547">Nucleotide-binding</keyword>
<dbReference type="AlphaFoldDB" id="A0AAD9V0P0"/>
<dbReference type="Gene3D" id="1.20.120.1080">
    <property type="match status" value="1"/>
</dbReference>
<feature type="domain" description="Helicase ATP-binding" evidence="8">
    <location>
        <begin position="561"/>
        <end position="690"/>
    </location>
</feature>